<comment type="caution">
    <text evidence="1">The sequence shown here is derived from an EMBL/GenBank/DDBJ whole genome shotgun (WGS) entry which is preliminary data.</text>
</comment>
<dbReference type="Proteomes" id="UP001187415">
    <property type="component" value="Unassembled WGS sequence"/>
</dbReference>
<dbReference type="AlphaFoldDB" id="A0AA88N309"/>
<evidence type="ECO:0000313" key="1">
    <source>
        <dbReference type="EMBL" id="KAK2849150.1"/>
    </source>
</evidence>
<protein>
    <submittedName>
        <fullName evidence="1">Uncharacterized protein</fullName>
    </submittedName>
</protein>
<accession>A0AA88N309</accession>
<proteinExistence type="predicted"/>
<reference evidence="1" key="1">
    <citation type="submission" date="2023-07" db="EMBL/GenBank/DDBJ databases">
        <title>Chromosome-level Genome Assembly of Striped Snakehead (Channa striata).</title>
        <authorList>
            <person name="Liu H."/>
        </authorList>
    </citation>
    <scope>NUCLEOTIDE SEQUENCE</scope>
    <source>
        <strain evidence="1">Gz</strain>
        <tissue evidence="1">Muscle</tissue>
    </source>
</reference>
<sequence length="72" mass="8189">MREVHSAVGGFHDQQQQFHMRPFLQLHTGQCAKKASRKKGENSTHSTYMSILHNRLPLSDLYVHAGTQNGLM</sequence>
<name>A0AA88N309_CHASR</name>
<gene>
    <name evidence="1" type="ORF">Q5P01_008984</name>
</gene>
<keyword evidence="2" id="KW-1185">Reference proteome</keyword>
<evidence type="ECO:0000313" key="2">
    <source>
        <dbReference type="Proteomes" id="UP001187415"/>
    </source>
</evidence>
<organism evidence="1 2">
    <name type="scientific">Channa striata</name>
    <name type="common">Snakehead murrel</name>
    <name type="synonym">Ophicephalus striatus</name>
    <dbReference type="NCBI Taxonomy" id="64152"/>
    <lineage>
        <taxon>Eukaryota</taxon>
        <taxon>Metazoa</taxon>
        <taxon>Chordata</taxon>
        <taxon>Craniata</taxon>
        <taxon>Vertebrata</taxon>
        <taxon>Euteleostomi</taxon>
        <taxon>Actinopterygii</taxon>
        <taxon>Neopterygii</taxon>
        <taxon>Teleostei</taxon>
        <taxon>Neoteleostei</taxon>
        <taxon>Acanthomorphata</taxon>
        <taxon>Anabantaria</taxon>
        <taxon>Anabantiformes</taxon>
        <taxon>Channoidei</taxon>
        <taxon>Channidae</taxon>
        <taxon>Channa</taxon>
    </lineage>
</organism>
<dbReference type="EMBL" id="JAUPFM010000006">
    <property type="protein sequence ID" value="KAK2849150.1"/>
    <property type="molecule type" value="Genomic_DNA"/>
</dbReference>